<dbReference type="GO" id="GO:0016646">
    <property type="term" value="F:oxidoreductase activity, acting on the CH-NH group of donors, NAD or NADP as acceptor"/>
    <property type="evidence" value="ECO:0007669"/>
    <property type="project" value="TreeGrafter"/>
</dbReference>
<evidence type="ECO:0000313" key="3">
    <source>
        <dbReference type="EMBL" id="TCD62941.1"/>
    </source>
</evidence>
<dbReference type="PANTHER" id="PTHR43355:SF2">
    <property type="entry name" value="FLAVIN REDUCTASE (NADPH)"/>
    <property type="match status" value="1"/>
</dbReference>
<dbReference type="Proteomes" id="UP000292702">
    <property type="component" value="Unassembled WGS sequence"/>
</dbReference>
<proteinExistence type="inferred from homology"/>
<dbReference type="AlphaFoldDB" id="A0A4R0R627"/>
<sequence length="222" mass="23270">MRLLILGGTGPAGLQLIQQALAANHILVILARSPQKLPQDISSHPSVTVVEGQLTDADAISKAVQGVHAVLSALGPPVGVVGAITYSSHTPLAHAYSTLVAAMKEHNVNRLILLGTASMKDEHDQFSARFAALVSGVAILAHHAYRDVVAIGEVVRGEGKDLAWTIARVPVLTSDASTAVIAGYIGDGKVNTTLPRAAFAAFVLKELEENQWCRKAPLISSP</sequence>
<gene>
    <name evidence="3" type="ORF">EIP91_006204</name>
</gene>
<evidence type="ECO:0000256" key="1">
    <source>
        <dbReference type="ARBA" id="ARBA00038376"/>
    </source>
</evidence>
<protein>
    <recommendedName>
        <fullName evidence="2">NAD(P)-binding domain-containing protein</fullName>
    </recommendedName>
</protein>
<feature type="domain" description="NAD(P)-binding" evidence="2">
    <location>
        <begin position="7"/>
        <end position="209"/>
    </location>
</feature>
<evidence type="ECO:0000313" key="4">
    <source>
        <dbReference type="Proteomes" id="UP000292702"/>
    </source>
</evidence>
<dbReference type="Pfam" id="PF13460">
    <property type="entry name" value="NAD_binding_10"/>
    <property type="match status" value="1"/>
</dbReference>
<evidence type="ECO:0000259" key="2">
    <source>
        <dbReference type="Pfam" id="PF13460"/>
    </source>
</evidence>
<keyword evidence="4" id="KW-1185">Reference proteome</keyword>
<comment type="caution">
    <text evidence="3">The sequence shown here is derived from an EMBL/GenBank/DDBJ whole genome shotgun (WGS) entry which is preliminary data.</text>
</comment>
<dbReference type="OrthoDB" id="10254221at2759"/>
<dbReference type="InterPro" id="IPR036291">
    <property type="entry name" value="NAD(P)-bd_dom_sf"/>
</dbReference>
<name>A0A4R0R627_9APHY</name>
<accession>A0A4R0R627</accession>
<dbReference type="EMBL" id="RWJN01000334">
    <property type="protein sequence ID" value="TCD62941.1"/>
    <property type="molecule type" value="Genomic_DNA"/>
</dbReference>
<dbReference type="InterPro" id="IPR051606">
    <property type="entry name" value="Polyketide_Oxido-like"/>
</dbReference>
<dbReference type="STRING" id="92696.A0A4R0R627"/>
<dbReference type="InterPro" id="IPR016040">
    <property type="entry name" value="NAD(P)-bd_dom"/>
</dbReference>
<organism evidence="3 4">
    <name type="scientific">Steccherinum ochraceum</name>
    <dbReference type="NCBI Taxonomy" id="92696"/>
    <lineage>
        <taxon>Eukaryota</taxon>
        <taxon>Fungi</taxon>
        <taxon>Dikarya</taxon>
        <taxon>Basidiomycota</taxon>
        <taxon>Agaricomycotina</taxon>
        <taxon>Agaricomycetes</taxon>
        <taxon>Polyporales</taxon>
        <taxon>Steccherinaceae</taxon>
        <taxon>Steccherinum</taxon>
    </lineage>
</organism>
<comment type="similarity">
    <text evidence="1">Belongs to the avfA family.</text>
</comment>
<dbReference type="Gene3D" id="3.40.50.720">
    <property type="entry name" value="NAD(P)-binding Rossmann-like Domain"/>
    <property type="match status" value="1"/>
</dbReference>
<reference evidence="3 4" key="1">
    <citation type="submission" date="2018-11" db="EMBL/GenBank/DDBJ databases">
        <title>Genome assembly of Steccherinum ochraceum LE-BIN_3174, the white-rot fungus of the Steccherinaceae family (The Residual Polyporoid clade, Polyporales, Basidiomycota).</title>
        <authorList>
            <person name="Fedorova T.V."/>
            <person name="Glazunova O.A."/>
            <person name="Landesman E.O."/>
            <person name="Moiseenko K.V."/>
            <person name="Psurtseva N.V."/>
            <person name="Savinova O.S."/>
            <person name="Shakhova N.V."/>
            <person name="Tyazhelova T.V."/>
            <person name="Vasina D.V."/>
        </authorList>
    </citation>
    <scope>NUCLEOTIDE SEQUENCE [LARGE SCALE GENOMIC DNA]</scope>
    <source>
        <strain evidence="3 4">LE-BIN_3174</strain>
    </source>
</reference>
<dbReference type="PANTHER" id="PTHR43355">
    <property type="entry name" value="FLAVIN REDUCTASE (NADPH)"/>
    <property type="match status" value="1"/>
</dbReference>
<dbReference type="SUPFAM" id="SSF51735">
    <property type="entry name" value="NAD(P)-binding Rossmann-fold domains"/>
    <property type="match status" value="1"/>
</dbReference>